<organism evidence="4 5">
    <name type="scientific">Inquilinus limosus</name>
    <dbReference type="NCBI Taxonomy" id="171674"/>
    <lineage>
        <taxon>Bacteria</taxon>
        <taxon>Pseudomonadati</taxon>
        <taxon>Pseudomonadota</taxon>
        <taxon>Alphaproteobacteria</taxon>
        <taxon>Rhodospirillales</taxon>
        <taxon>Rhodospirillaceae</taxon>
        <taxon>Inquilinus</taxon>
    </lineage>
</organism>
<evidence type="ECO:0000259" key="3">
    <source>
        <dbReference type="Pfam" id="PF06155"/>
    </source>
</evidence>
<feature type="domain" description="Gamma-butyrobetaine hydroxylase-like N-terminal" evidence="3">
    <location>
        <begin position="19"/>
        <end position="103"/>
    </location>
</feature>
<dbReference type="EMBL" id="NHON01000084">
    <property type="protein sequence ID" value="OWJ63621.1"/>
    <property type="molecule type" value="Genomic_DNA"/>
</dbReference>
<protein>
    <recommendedName>
        <fullName evidence="3">Gamma-butyrobetaine hydroxylase-like N-terminal domain-containing protein</fullName>
    </recommendedName>
</protein>
<reference evidence="5" key="1">
    <citation type="submission" date="2017-05" db="EMBL/GenBank/DDBJ databases">
        <authorList>
            <person name="Macchi M."/>
            <person name="Festa S."/>
            <person name="Coppotelli B.M."/>
            <person name="Morelli I.S."/>
        </authorList>
    </citation>
    <scope>NUCLEOTIDE SEQUENCE [LARGE SCALE GENOMIC DNA]</scope>
    <source>
        <strain evidence="5">I</strain>
    </source>
</reference>
<sequence length="129" mass="14278">MSSMGSPPLTGSAARPVEIRLKRAERVLELRFDDGLHVTLSAELLRVESPSAEVQGHGPSQKTIVGGKRNVAITAIEPVGHYAVRLVFDDGHDTGLYSWTYLHELASRQDELWRGYLDALQARGLSRDR</sequence>
<dbReference type="GO" id="GO:0046872">
    <property type="term" value="F:metal ion binding"/>
    <property type="evidence" value="ECO:0007669"/>
    <property type="project" value="UniProtKB-KW"/>
</dbReference>
<evidence type="ECO:0000256" key="2">
    <source>
        <dbReference type="ARBA" id="ARBA00023004"/>
    </source>
</evidence>
<dbReference type="PANTHER" id="PTHR35303">
    <property type="entry name" value="OS02G0197800 PROTEIN"/>
    <property type="match status" value="1"/>
</dbReference>
<keyword evidence="2" id="KW-0408">Iron</keyword>
<dbReference type="AlphaFoldDB" id="A0A211ZEE2"/>
<evidence type="ECO:0000313" key="4">
    <source>
        <dbReference type="EMBL" id="OWJ63621.1"/>
    </source>
</evidence>
<gene>
    <name evidence="4" type="ORF">BWR60_28715</name>
</gene>
<dbReference type="InterPro" id="IPR010376">
    <property type="entry name" value="GBBH-like_N"/>
</dbReference>
<dbReference type="STRING" id="1122125.GCA_000423185_01297"/>
<dbReference type="InterPro" id="IPR038492">
    <property type="entry name" value="GBBH-like_N_sf"/>
</dbReference>
<name>A0A211ZEE2_9PROT</name>
<proteinExistence type="predicted"/>
<keyword evidence="1" id="KW-0479">Metal-binding</keyword>
<keyword evidence="5" id="KW-1185">Reference proteome</keyword>
<dbReference type="Pfam" id="PF06155">
    <property type="entry name" value="GBBH-like_N"/>
    <property type="match status" value="1"/>
</dbReference>
<dbReference type="PANTHER" id="PTHR35303:SF5">
    <property type="entry name" value="OS02G0197800 PROTEIN"/>
    <property type="match status" value="1"/>
</dbReference>
<dbReference type="OrthoDB" id="9794178at2"/>
<evidence type="ECO:0000256" key="1">
    <source>
        <dbReference type="ARBA" id="ARBA00022723"/>
    </source>
</evidence>
<evidence type="ECO:0000313" key="5">
    <source>
        <dbReference type="Proteomes" id="UP000196655"/>
    </source>
</evidence>
<comment type="caution">
    <text evidence="4">The sequence shown here is derived from an EMBL/GenBank/DDBJ whole genome shotgun (WGS) entry which is preliminary data.</text>
</comment>
<dbReference type="Proteomes" id="UP000196655">
    <property type="component" value="Unassembled WGS sequence"/>
</dbReference>
<dbReference type="Gene3D" id="3.30.2020.30">
    <property type="match status" value="1"/>
</dbReference>
<accession>A0A211ZEE2</accession>